<dbReference type="PANTHER" id="PTHR10174">
    <property type="entry name" value="ALPHA-TOCOPHEROL TRANSFER PROTEIN-RELATED"/>
    <property type="match status" value="1"/>
</dbReference>
<dbReference type="Proteomes" id="UP000075885">
    <property type="component" value="Unassembled WGS sequence"/>
</dbReference>
<dbReference type="InterPro" id="IPR011074">
    <property type="entry name" value="CRAL/TRIO_N_dom"/>
</dbReference>
<keyword evidence="7" id="KW-0238">DNA-binding</keyword>
<dbReference type="PANTHER" id="PTHR10174:SF166">
    <property type="entry name" value="LD40136P"/>
    <property type="match status" value="1"/>
</dbReference>
<evidence type="ECO:0000256" key="9">
    <source>
        <dbReference type="ARBA" id="ARBA00023242"/>
    </source>
</evidence>
<dbReference type="PROSITE" id="PS50157">
    <property type="entry name" value="ZINC_FINGER_C2H2_2"/>
    <property type="match status" value="1"/>
</dbReference>
<reference evidence="14" key="2">
    <citation type="submission" date="2020-05" db="UniProtKB">
        <authorList>
            <consortium name="EnsemblMetazoa"/>
        </authorList>
    </citation>
    <scope>IDENTIFICATION</scope>
    <source>
        <strain evidence="14">Epiroticus2</strain>
    </source>
</reference>
<dbReference type="STRING" id="199890.A0A182PJU6"/>
<dbReference type="InterPro" id="IPR036865">
    <property type="entry name" value="CRAL-TRIO_dom_sf"/>
</dbReference>
<dbReference type="GO" id="GO:0016020">
    <property type="term" value="C:membrane"/>
    <property type="evidence" value="ECO:0007669"/>
    <property type="project" value="TreeGrafter"/>
</dbReference>
<dbReference type="SMART" id="SM00355">
    <property type="entry name" value="ZnF_C2H2"/>
    <property type="match status" value="1"/>
</dbReference>
<evidence type="ECO:0008006" key="16">
    <source>
        <dbReference type="Google" id="ProtNLM"/>
    </source>
</evidence>
<dbReference type="PROSITE" id="PS00028">
    <property type="entry name" value="ZINC_FINGER_C2H2_1"/>
    <property type="match status" value="1"/>
</dbReference>
<dbReference type="SMART" id="SM00516">
    <property type="entry name" value="SEC14"/>
    <property type="match status" value="3"/>
</dbReference>
<feature type="domain" description="CRAL-TRIO" evidence="13">
    <location>
        <begin position="1339"/>
        <end position="1501"/>
    </location>
</feature>
<dbReference type="InterPro" id="IPR001251">
    <property type="entry name" value="CRAL-TRIO_dom"/>
</dbReference>
<keyword evidence="8" id="KW-0804">Transcription</keyword>
<evidence type="ECO:0000256" key="8">
    <source>
        <dbReference type="ARBA" id="ARBA00023163"/>
    </source>
</evidence>
<feature type="compositionally biased region" description="Low complexity" evidence="11">
    <location>
        <begin position="327"/>
        <end position="341"/>
    </location>
</feature>
<dbReference type="Pfam" id="PF00650">
    <property type="entry name" value="CRAL_TRIO"/>
    <property type="match status" value="3"/>
</dbReference>
<dbReference type="Gene3D" id="1.10.8.20">
    <property type="entry name" value="N-terminal domain of phosphatidylinositol transfer protein sec14p"/>
    <property type="match status" value="3"/>
</dbReference>
<evidence type="ECO:0000259" key="12">
    <source>
        <dbReference type="PROSITE" id="PS50157"/>
    </source>
</evidence>
<comment type="subcellular location">
    <subcellularLocation>
        <location evidence="1">Nucleus</location>
    </subcellularLocation>
</comment>
<feature type="domain" description="C2H2-type" evidence="12">
    <location>
        <begin position="404"/>
        <end position="431"/>
    </location>
</feature>
<feature type="compositionally biased region" description="Polar residues" evidence="11">
    <location>
        <begin position="432"/>
        <end position="454"/>
    </location>
</feature>
<keyword evidence="9" id="KW-0539">Nucleus</keyword>
<dbReference type="SUPFAM" id="SSF52087">
    <property type="entry name" value="CRAL/TRIO domain"/>
    <property type="match status" value="3"/>
</dbReference>
<feature type="compositionally biased region" description="Basic residues" evidence="11">
    <location>
        <begin position="317"/>
        <end position="326"/>
    </location>
</feature>
<keyword evidence="15" id="KW-1185">Reference proteome</keyword>
<dbReference type="Gene3D" id="3.30.160.60">
    <property type="entry name" value="Classic Zinc Finger"/>
    <property type="match status" value="1"/>
</dbReference>
<keyword evidence="3" id="KW-0677">Repeat</keyword>
<keyword evidence="5" id="KW-0862">Zinc</keyword>
<evidence type="ECO:0000256" key="4">
    <source>
        <dbReference type="ARBA" id="ARBA00022771"/>
    </source>
</evidence>
<evidence type="ECO:0000256" key="2">
    <source>
        <dbReference type="ARBA" id="ARBA00022723"/>
    </source>
</evidence>
<evidence type="ECO:0000256" key="5">
    <source>
        <dbReference type="ARBA" id="ARBA00022833"/>
    </source>
</evidence>
<feature type="domain" description="CRAL-TRIO" evidence="13">
    <location>
        <begin position="1018"/>
        <end position="1181"/>
    </location>
</feature>
<feature type="compositionally biased region" description="Basic and acidic residues" evidence="11">
    <location>
        <begin position="399"/>
        <end position="411"/>
    </location>
</feature>
<feature type="domain" description="CRAL-TRIO" evidence="13">
    <location>
        <begin position="667"/>
        <end position="827"/>
    </location>
</feature>
<keyword evidence="6" id="KW-0805">Transcription regulation</keyword>
<dbReference type="EnsemblMetazoa" id="AEPI007212-RA">
    <property type="protein sequence ID" value="AEPI007212-PA"/>
    <property type="gene ID" value="AEPI007212"/>
</dbReference>
<proteinExistence type="predicted"/>
<dbReference type="InterPro" id="IPR013087">
    <property type="entry name" value="Znf_C2H2_type"/>
</dbReference>
<dbReference type="CDD" id="cd00170">
    <property type="entry name" value="SEC14"/>
    <property type="match status" value="3"/>
</dbReference>
<evidence type="ECO:0000256" key="1">
    <source>
        <dbReference type="ARBA" id="ARBA00004123"/>
    </source>
</evidence>
<sequence length="1558" mass="178068">MASYDPLTMVQEQRPYNVPEELYNLTQLADVSIAAGKLSTASQRGSPFEPDYLSQSTAKLYSPIKHGTPLRHHDASPKMTTTVTAATIDFSTHVPYSYHTLKRAETDQPNILEEVQDKGYVTKQHLLPACEPLDLHTLSSPEDALMAAAVPAKKKWTKKWEIIHGPVSPAGPIVQLQHPVEEPVYIVRPVVQVEQQQQQHQPHHQQIATHVSPLILSAAATVDSERSGLIYYAPTIRRVENITLAPVEVVDAKETYRKDGDDKEIQLYTIIGCPELGQEASVSRYGNGQQVAFCGSSSSEESQDAASPTEGYSHKVFDRKKTRKARTVSCRSGSSSSVCATQSDGASQDAMLVQVEESSEAEQRSSSELEGSSRDAKDDSELGGDDRAMKSGEETGNSRPEDVHVCPECNKRYSTSSNLARHRQTHREERSNNGITDGQGQGQQPSNTRYNYPTNVPFKDVLRAKIREVVEDNCKRTARLLAAANGTTTPTPPSGTVPREPTLQSNRISVIRIAGSPGGYATGSGGPEYPQESYALFRWQADQFPTGHRSAMASSTAQTTLSVDKCPSRYEANDVPYALSEVHRTIALQELGETDERRVESLRALREWIATHPHIRACRTDALFLLRFLRARAYDLQAAQTTLVRYLTMRQLFRLWYENLDPTDRYMRELVETVRGCLPLGLDRSGRMVALVKVRSYDVTRFNCYHLGRLQHMLFEAFFDDVEVQIAGGVAIIDCEGATMGHFVCFKLSDIRNFMDCLVHALPVRVKEVHIVRLPRIGQALGNLVLSFAAEDLRKRIFFHASMEEVLKYVDRDLLPVEYGGKTCPEEITDSLQRRLANKRDTLLLLDRMEIELEPYAHLWRQHERIKRFVYRVEAVTHHGKENVRVEFSVHLESKAAATERSPRPKERMSSPASSSNYSVEKRPPVYDQYEFTLPDLYRKIAKEELREDDEIREQSLTQMREWIAKHPYIRKCRTDSSFLLRFLRFRKYSVPMACEALERYLAMRQTFPTWFKNLDCNDPVMREILQDGVFSKLGQDSEGRMVVLFRAKLMNVEKFGPLEQGRLVALLIESLLEWEELQIGGFRVMVDFTDTVMKLYGMWGISDMKIFMDAVNRSYPIRFREINGAKFPKFALSILNLLLSFASPKLKERIVCHSTVLEMKRKFEPPLLPQQYGGELDTDEMVRKLIKHLEDRRNVILALDDMDIDVAHYSSLWNQSNVVENEVEGGVAGTTMETKHFSVEKCPESYDQYEFTLSDLYRKIAKEELREDDEIREQSLTQMREWIAKHPYIRKCRTDSSFLLRFLRFRKYSVPMACETLVRYLAMRQTFPQWFKNLDCNDPAMREMLEDGVFTKLGQDADGRTVILFRFARFNVDKFSALQEGRFTVLLIETLLEWEELQIGGFRVLIDYTDSVLKHYGIWGVSDMKVFMDAINRSFPIRIREIHGAKFPKFAVSLLNLLLSFASPKLKDRITCHNNLEEMTKRCDPALLPKEWGGSCDLQVLKEQFQAHLDERREVLLALDEMDIDTSNYSTLWQHNTAPENEIDSGAMGSFRKLDVD</sequence>
<dbReference type="GO" id="GO:0008270">
    <property type="term" value="F:zinc ion binding"/>
    <property type="evidence" value="ECO:0007669"/>
    <property type="project" value="UniProtKB-KW"/>
</dbReference>
<evidence type="ECO:0000256" key="6">
    <source>
        <dbReference type="ARBA" id="ARBA00023015"/>
    </source>
</evidence>
<dbReference type="SUPFAM" id="SSF46938">
    <property type="entry name" value="CRAL/TRIO N-terminal domain"/>
    <property type="match status" value="3"/>
</dbReference>
<dbReference type="SUPFAM" id="SSF57667">
    <property type="entry name" value="beta-beta-alpha zinc fingers"/>
    <property type="match status" value="1"/>
</dbReference>
<dbReference type="GO" id="GO:0003677">
    <property type="term" value="F:DNA binding"/>
    <property type="evidence" value="ECO:0007669"/>
    <property type="project" value="UniProtKB-KW"/>
</dbReference>
<accession>A0A182PJU6</accession>
<feature type="compositionally biased region" description="Basic and acidic residues" evidence="11">
    <location>
        <begin position="361"/>
        <end position="393"/>
    </location>
</feature>
<dbReference type="GO" id="GO:1902936">
    <property type="term" value="F:phosphatidylinositol bisphosphate binding"/>
    <property type="evidence" value="ECO:0007669"/>
    <property type="project" value="TreeGrafter"/>
</dbReference>
<dbReference type="FunFam" id="3.30.160.60:FF:000322">
    <property type="entry name" value="GDNF-inducible zinc finger protein 1"/>
    <property type="match status" value="1"/>
</dbReference>
<feature type="region of interest" description="Disordered" evidence="11">
    <location>
        <begin position="292"/>
        <end position="454"/>
    </location>
</feature>
<dbReference type="InterPro" id="IPR036273">
    <property type="entry name" value="CRAL/TRIO_N_dom_sf"/>
</dbReference>
<dbReference type="PRINTS" id="PR00180">
    <property type="entry name" value="CRETINALDHBP"/>
</dbReference>
<name>A0A182PJU6_9DIPT</name>
<evidence type="ECO:0000256" key="10">
    <source>
        <dbReference type="PROSITE-ProRule" id="PRU00042"/>
    </source>
</evidence>
<reference evidence="15" key="1">
    <citation type="submission" date="2013-03" db="EMBL/GenBank/DDBJ databases">
        <title>The Genome Sequence of Anopheles epiroticus epiroticus2.</title>
        <authorList>
            <consortium name="The Broad Institute Genomics Platform"/>
            <person name="Neafsey D.E."/>
            <person name="Howell P."/>
            <person name="Walker B."/>
            <person name="Young S.K."/>
            <person name="Zeng Q."/>
            <person name="Gargeya S."/>
            <person name="Fitzgerald M."/>
            <person name="Haas B."/>
            <person name="Abouelleil A."/>
            <person name="Allen A.W."/>
            <person name="Alvarado L."/>
            <person name="Arachchi H.M."/>
            <person name="Berlin A.M."/>
            <person name="Chapman S.B."/>
            <person name="Gainer-Dewar J."/>
            <person name="Goldberg J."/>
            <person name="Griggs A."/>
            <person name="Gujja S."/>
            <person name="Hansen M."/>
            <person name="Howarth C."/>
            <person name="Imamovic A."/>
            <person name="Ireland A."/>
            <person name="Larimer J."/>
            <person name="McCowan C."/>
            <person name="Murphy C."/>
            <person name="Pearson M."/>
            <person name="Poon T.W."/>
            <person name="Priest M."/>
            <person name="Roberts A."/>
            <person name="Saif S."/>
            <person name="Shea T."/>
            <person name="Sisk P."/>
            <person name="Sykes S."/>
            <person name="Wortman J."/>
            <person name="Nusbaum C."/>
            <person name="Birren B."/>
        </authorList>
    </citation>
    <scope>NUCLEOTIDE SEQUENCE [LARGE SCALE GENOMIC DNA]</scope>
    <source>
        <strain evidence="15">Epiroticus2</strain>
    </source>
</reference>
<organism evidence="14 15">
    <name type="scientific">Anopheles epiroticus</name>
    <dbReference type="NCBI Taxonomy" id="199890"/>
    <lineage>
        <taxon>Eukaryota</taxon>
        <taxon>Metazoa</taxon>
        <taxon>Ecdysozoa</taxon>
        <taxon>Arthropoda</taxon>
        <taxon>Hexapoda</taxon>
        <taxon>Insecta</taxon>
        <taxon>Pterygota</taxon>
        <taxon>Neoptera</taxon>
        <taxon>Endopterygota</taxon>
        <taxon>Diptera</taxon>
        <taxon>Nematocera</taxon>
        <taxon>Culicoidea</taxon>
        <taxon>Culicidae</taxon>
        <taxon>Anophelinae</taxon>
        <taxon>Anopheles</taxon>
    </lineage>
</organism>
<dbReference type="VEuPathDB" id="VectorBase:AEPI007212"/>
<keyword evidence="2" id="KW-0479">Metal-binding</keyword>
<dbReference type="Pfam" id="PF00096">
    <property type="entry name" value="zf-C2H2"/>
    <property type="match status" value="1"/>
</dbReference>
<dbReference type="PROSITE" id="PS50191">
    <property type="entry name" value="CRAL_TRIO"/>
    <property type="match status" value="3"/>
</dbReference>
<evidence type="ECO:0000313" key="15">
    <source>
        <dbReference type="Proteomes" id="UP000075885"/>
    </source>
</evidence>
<dbReference type="InterPro" id="IPR036236">
    <property type="entry name" value="Znf_C2H2_sf"/>
</dbReference>
<protein>
    <recommendedName>
        <fullName evidence="16">CRAL-TRIO domain-containing protein</fullName>
    </recommendedName>
</protein>
<dbReference type="Gene3D" id="3.40.525.10">
    <property type="entry name" value="CRAL-TRIO lipid binding domain"/>
    <property type="match status" value="3"/>
</dbReference>
<evidence type="ECO:0000256" key="7">
    <source>
        <dbReference type="ARBA" id="ARBA00023125"/>
    </source>
</evidence>
<dbReference type="GO" id="GO:0005634">
    <property type="term" value="C:nucleus"/>
    <property type="evidence" value="ECO:0007669"/>
    <property type="project" value="UniProtKB-SubCell"/>
</dbReference>
<keyword evidence="4 10" id="KW-0863">Zinc-finger</keyword>
<dbReference type="SMART" id="SM01100">
    <property type="entry name" value="CRAL_TRIO_N"/>
    <property type="match status" value="3"/>
</dbReference>
<evidence type="ECO:0000256" key="11">
    <source>
        <dbReference type="SAM" id="MobiDB-lite"/>
    </source>
</evidence>
<feature type="region of interest" description="Disordered" evidence="11">
    <location>
        <begin position="897"/>
        <end position="921"/>
    </location>
</feature>
<evidence type="ECO:0000313" key="14">
    <source>
        <dbReference type="EnsemblMetazoa" id="AEPI007212-PA"/>
    </source>
</evidence>
<evidence type="ECO:0000256" key="3">
    <source>
        <dbReference type="ARBA" id="ARBA00022737"/>
    </source>
</evidence>
<evidence type="ECO:0000259" key="13">
    <source>
        <dbReference type="PROSITE" id="PS50191"/>
    </source>
</evidence>